<proteinExistence type="predicted"/>
<reference evidence="2 3" key="1">
    <citation type="journal article" date="2017" name="Genome Announc.">
        <title>Genome sequence of the saprophytic ascomycete Epicoccum nigrum ICMP 19927 strain isolated from New Zealand.</title>
        <authorList>
            <person name="Fokin M."/>
            <person name="Fleetwood D."/>
            <person name="Weir B.S."/>
            <person name="Villas-Boas S.G."/>
        </authorList>
    </citation>
    <scope>NUCLEOTIDE SEQUENCE [LARGE SCALE GENOMIC DNA]</scope>
    <source>
        <strain evidence="2 3">ICMP 19927</strain>
    </source>
</reference>
<evidence type="ECO:0000313" key="2">
    <source>
        <dbReference type="EMBL" id="OSS51575.1"/>
    </source>
</evidence>
<dbReference type="Proteomes" id="UP000193240">
    <property type="component" value="Unassembled WGS sequence"/>
</dbReference>
<keyword evidence="3" id="KW-1185">Reference proteome</keyword>
<evidence type="ECO:0000313" key="3">
    <source>
        <dbReference type="Proteomes" id="UP000193240"/>
    </source>
</evidence>
<dbReference type="AlphaFoldDB" id="A0A1Y2M635"/>
<sequence>MTHCDGPLLRHCQETNRSFKMTTSRPNFLDLPAEIRNEIYTYLIENVDSNVGRKTILLRPHAEFSSHWRRKNPHRGEVYALNQVCRTTRHEFGPLYVSTISHRVRVDDKLLPRFLDDLFLSDEAHDSFALTPRRIEIELHYPLGGNPPRVDVLPLLTLFLGNEDLQCTFLNKFGFLPEIDALFHDHAVAWGDAILDDLLHIYLYTPHGTTTMVDLVFRDDARHEFIGELRLKRFRPPPSMREYLHTLGDRERSSMEALVARWDIGGVIEFVVSKQAADTQSGRHTGNGQAFETQYRLMQN</sequence>
<dbReference type="InterPro" id="IPR001810">
    <property type="entry name" value="F-box_dom"/>
</dbReference>
<gene>
    <name evidence="2" type="ORF">B5807_03725</name>
</gene>
<protein>
    <recommendedName>
        <fullName evidence="1">F-box domain-containing protein</fullName>
    </recommendedName>
</protein>
<evidence type="ECO:0000259" key="1">
    <source>
        <dbReference type="Pfam" id="PF13013"/>
    </source>
</evidence>
<feature type="domain" description="F-box" evidence="1">
    <location>
        <begin position="24"/>
        <end position="103"/>
    </location>
</feature>
<organism evidence="2 3">
    <name type="scientific">Epicoccum nigrum</name>
    <name type="common">Soil fungus</name>
    <name type="synonym">Epicoccum purpurascens</name>
    <dbReference type="NCBI Taxonomy" id="105696"/>
    <lineage>
        <taxon>Eukaryota</taxon>
        <taxon>Fungi</taxon>
        <taxon>Dikarya</taxon>
        <taxon>Ascomycota</taxon>
        <taxon>Pezizomycotina</taxon>
        <taxon>Dothideomycetes</taxon>
        <taxon>Pleosporomycetidae</taxon>
        <taxon>Pleosporales</taxon>
        <taxon>Pleosporineae</taxon>
        <taxon>Didymellaceae</taxon>
        <taxon>Epicoccum</taxon>
    </lineage>
</organism>
<dbReference type="Pfam" id="PF13013">
    <property type="entry name" value="F-box-like_2"/>
    <property type="match status" value="1"/>
</dbReference>
<dbReference type="InParanoid" id="A0A1Y2M635"/>
<name>A0A1Y2M635_EPING</name>
<accession>A0A1Y2M635</accession>
<dbReference type="EMBL" id="KZ107840">
    <property type="protein sequence ID" value="OSS51575.1"/>
    <property type="molecule type" value="Genomic_DNA"/>
</dbReference>